<evidence type="ECO:0000313" key="1">
    <source>
        <dbReference type="EMBL" id="KWV41639.1"/>
    </source>
</evidence>
<sequence>MSQYTTGLGTNPIAACISAALVVRFSSMRISWRETWARRSSSASQQRISRIQTGEVQHQARFAGGSWEDITPEMLVLYERLLENQTFLAEDLRGRLSSGDS</sequence>
<keyword evidence="2" id="KW-1185">Reference proteome</keyword>
<organism evidence="1 2">
    <name type="scientific">Rhizobium altiplani</name>
    <dbReference type="NCBI Taxonomy" id="1864509"/>
    <lineage>
        <taxon>Bacteria</taxon>
        <taxon>Pseudomonadati</taxon>
        <taxon>Pseudomonadota</taxon>
        <taxon>Alphaproteobacteria</taxon>
        <taxon>Hyphomicrobiales</taxon>
        <taxon>Rhizobiaceae</taxon>
        <taxon>Rhizobium/Agrobacterium group</taxon>
        <taxon>Rhizobium</taxon>
    </lineage>
</organism>
<gene>
    <name evidence="1" type="ORF">AS026_22985</name>
</gene>
<dbReference type="AlphaFoldDB" id="A0A109J3H6"/>
<protein>
    <submittedName>
        <fullName evidence="1">Uncharacterized protein</fullName>
    </submittedName>
</protein>
<proteinExistence type="predicted"/>
<reference evidence="1 2" key="1">
    <citation type="submission" date="2015-11" db="EMBL/GenBank/DDBJ databases">
        <title>Draft Genome Sequence of the Strain BR 10423 (Rhizobium sp.) isolated from nodules of Mimosa pudica.</title>
        <authorList>
            <person name="Barauna A.C."/>
            <person name="Zilli J.E."/>
            <person name="Simoes-Araujo J.L."/>
            <person name="Reis V.M."/>
            <person name="James E.K."/>
            <person name="Reis F.B.Jr."/>
            <person name="Rouws L.F."/>
            <person name="Passos S.R."/>
            <person name="Gois S.R."/>
        </authorList>
    </citation>
    <scope>NUCLEOTIDE SEQUENCE [LARGE SCALE GENOMIC DNA]</scope>
    <source>
        <strain evidence="1 2">BR10423</strain>
    </source>
</reference>
<dbReference type="EMBL" id="LNCD01000139">
    <property type="protein sequence ID" value="KWV41639.1"/>
    <property type="molecule type" value="Genomic_DNA"/>
</dbReference>
<comment type="caution">
    <text evidence="1">The sequence shown here is derived from an EMBL/GenBank/DDBJ whole genome shotgun (WGS) entry which is preliminary data.</text>
</comment>
<evidence type="ECO:0000313" key="2">
    <source>
        <dbReference type="Proteomes" id="UP000068164"/>
    </source>
</evidence>
<name>A0A109J3H6_9HYPH</name>
<dbReference type="Proteomes" id="UP000068164">
    <property type="component" value="Unassembled WGS sequence"/>
</dbReference>
<accession>A0A109J3H6</accession>